<dbReference type="InterPro" id="IPR003838">
    <property type="entry name" value="ABC3_permease_C"/>
</dbReference>
<protein>
    <submittedName>
        <fullName evidence="9">FtsX-like permease family protein</fullName>
    </submittedName>
</protein>
<evidence type="ECO:0000313" key="10">
    <source>
        <dbReference type="Proteomes" id="UP000327000"/>
    </source>
</evidence>
<keyword evidence="10" id="KW-1185">Reference proteome</keyword>
<comment type="subcellular location">
    <subcellularLocation>
        <location evidence="1">Cell membrane</location>
        <topology evidence="1">Multi-pass membrane protein</topology>
    </subcellularLocation>
</comment>
<gene>
    <name evidence="9" type="ORF">FRZ00_22125</name>
</gene>
<feature type="transmembrane region" description="Helical" evidence="7">
    <location>
        <begin position="812"/>
        <end position="831"/>
    </location>
</feature>
<reference evidence="9 10" key="1">
    <citation type="journal article" date="2019" name="Microb. Cell Fact.">
        <title>Exploring novel herbicidin analogues by transcriptional regulator overexpression and MS/MS molecular networking.</title>
        <authorList>
            <person name="Shi Y."/>
            <person name="Gu R."/>
            <person name="Li Y."/>
            <person name="Wang X."/>
            <person name="Ren W."/>
            <person name="Li X."/>
            <person name="Wang L."/>
            <person name="Xie Y."/>
            <person name="Hong B."/>
        </authorList>
    </citation>
    <scope>NUCLEOTIDE SEQUENCE [LARGE SCALE GENOMIC DNA]</scope>
    <source>
        <strain evidence="9 10">US-43</strain>
    </source>
</reference>
<feature type="transmembrane region" description="Helical" evidence="7">
    <location>
        <begin position="767"/>
        <end position="792"/>
    </location>
</feature>
<evidence type="ECO:0000256" key="5">
    <source>
        <dbReference type="ARBA" id="ARBA00023136"/>
    </source>
</evidence>
<evidence type="ECO:0000256" key="7">
    <source>
        <dbReference type="SAM" id="Phobius"/>
    </source>
</evidence>
<evidence type="ECO:0000256" key="6">
    <source>
        <dbReference type="ARBA" id="ARBA00038076"/>
    </source>
</evidence>
<feature type="domain" description="ABC3 transporter permease C-terminal" evidence="8">
    <location>
        <begin position="726"/>
        <end position="839"/>
    </location>
</feature>
<evidence type="ECO:0000313" key="9">
    <source>
        <dbReference type="EMBL" id="KAB7839621.1"/>
    </source>
</evidence>
<evidence type="ECO:0000256" key="1">
    <source>
        <dbReference type="ARBA" id="ARBA00004651"/>
    </source>
</evidence>
<dbReference type="Pfam" id="PF02687">
    <property type="entry name" value="FtsX"/>
    <property type="match status" value="2"/>
</dbReference>
<feature type="domain" description="ABC3 transporter permease C-terminal" evidence="8">
    <location>
        <begin position="271"/>
        <end position="390"/>
    </location>
</feature>
<evidence type="ECO:0000256" key="2">
    <source>
        <dbReference type="ARBA" id="ARBA00022475"/>
    </source>
</evidence>
<feature type="transmembrane region" description="Helical" evidence="7">
    <location>
        <begin position="16"/>
        <end position="37"/>
    </location>
</feature>
<dbReference type="AlphaFoldDB" id="A0A5N5W5V2"/>
<comment type="similarity">
    <text evidence="6">Belongs to the ABC-4 integral membrane protein family.</text>
</comment>
<proteinExistence type="inferred from homology"/>
<feature type="transmembrane region" description="Helical" evidence="7">
    <location>
        <begin position="492"/>
        <end position="513"/>
    </location>
</feature>
<keyword evidence="2" id="KW-1003">Cell membrane</keyword>
<feature type="transmembrane region" description="Helical" evidence="7">
    <location>
        <begin position="446"/>
        <end position="471"/>
    </location>
</feature>
<dbReference type="GO" id="GO:0022857">
    <property type="term" value="F:transmembrane transporter activity"/>
    <property type="evidence" value="ECO:0007669"/>
    <property type="project" value="TreeGrafter"/>
</dbReference>
<keyword evidence="3 7" id="KW-0812">Transmembrane</keyword>
<dbReference type="OrthoDB" id="3223244at2"/>
<keyword evidence="5 7" id="KW-0472">Membrane</keyword>
<feature type="transmembrane region" description="Helical" evidence="7">
    <location>
        <begin position="723"/>
        <end position="746"/>
    </location>
</feature>
<feature type="transmembrane region" description="Helical" evidence="7">
    <location>
        <begin position="405"/>
        <end position="426"/>
    </location>
</feature>
<evidence type="ECO:0000259" key="8">
    <source>
        <dbReference type="Pfam" id="PF02687"/>
    </source>
</evidence>
<evidence type="ECO:0000256" key="3">
    <source>
        <dbReference type="ARBA" id="ARBA00022692"/>
    </source>
</evidence>
<dbReference type="RefSeq" id="WP_152264714.1">
    <property type="nucleotide sequence ID" value="NZ_VOKX01000070.1"/>
</dbReference>
<dbReference type="InterPro" id="IPR050250">
    <property type="entry name" value="Macrolide_Exporter_MacB"/>
</dbReference>
<feature type="transmembrane region" description="Helical" evidence="7">
    <location>
        <begin position="265"/>
        <end position="292"/>
    </location>
</feature>
<feature type="transmembrane region" description="Helical" evidence="7">
    <location>
        <begin position="363"/>
        <end position="384"/>
    </location>
</feature>
<comment type="caution">
    <text evidence="9">The sequence shown here is derived from an EMBL/GenBank/DDBJ whole genome shotgun (WGS) entry which is preliminary data.</text>
</comment>
<organism evidence="9 10">
    <name type="scientific">Streptomyces mobaraensis</name>
    <name type="common">Streptoverticillium mobaraense</name>
    <dbReference type="NCBI Taxonomy" id="35621"/>
    <lineage>
        <taxon>Bacteria</taxon>
        <taxon>Bacillati</taxon>
        <taxon>Actinomycetota</taxon>
        <taxon>Actinomycetes</taxon>
        <taxon>Kitasatosporales</taxon>
        <taxon>Streptomycetaceae</taxon>
        <taxon>Streptomyces</taxon>
    </lineage>
</organism>
<sequence length="849" mass="87276">MLSLALSTLRYRKGGFVATFVAMFFGAALIMACGGLMESGVRDAVPAQRLAAAPVVVAGDQSYASSRLAERVRLDAGTVREVAGVPGVREAVPDVSFPVAVVRDGRPVTDLSDDVTRADHRPLGHGWASARLAPYRLAKGAAPAAPGDVVLDAGLAAEAGASLGDRVLVTVQGEPREFRLTGVVRQDGGRDAFQPAVFFTDAQARALSGHPRAVDAIGVLPAAGTDAVALGERIEKQLGGKAVALTGDQRGLAEFPKAAASQRNLLMLASIFGGWAVLVAMFGASSTLGLTIRQRHREMALMKAIGTTPAQLRRMILGETLAVSLVASVLGCLPGALFGRLLFDKLVSAGIVSGAVEFRLGVLPGAVAVAASLLAGVGAAYLTARKIARTRATEALSESAMEGRWLTRARIVWSIVFLVGGVAMAATTMTMPVDDTTAGVAAPACIFWAIGLALLAPGFAKGVVAVLKVPLRAVSGLSGMLAVLNSRTHAQRMAATITPIVLLTGIATGTLYMQQIEDASNRAAHTGVLRADDVLTSRTGGLAPGTLEKVRGVPGVAAASEYVTSTGFVQEPKDSEQTDDGWTLQGVTGDGNLSVNAAAGSLAALRGDSVALPVEHAKSLGRGVGDTITLRLGDGTPVKVKVVATYRPEGLTTSLLLPAGLLAAHTTDGTPAQIVVRRAAGADPGAVTAALGAAVKDQPGVEVAGSEALTAGRTAGQQQLATINYLVVGMIVGYTVISVVNTLVSATGRRRREFGLQRLTGFTRRQVMTMMAAESVLTAVTGIVLGSVAAAITLFPYSVAKLDRVVPSVPVWIYWAVVAGAAVVTFAATLLPTWRATRFRPVEAAASAA</sequence>
<dbReference type="GO" id="GO:0005886">
    <property type="term" value="C:plasma membrane"/>
    <property type="evidence" value="ECO:0007669"/>
    <property type="project" value="UniProtKB-SubCell"/>
</dbReference>
<dbReference type="PANTHER" id="PTHR30572">
    <property type="entry name" value="MEMBRANE COMPONENT OF TRANSPORTER-RELATED"/>
    <property type="match status" value="1"/>
</dbReference>
<accession>A0A5N5W5V2</accession>
<feature type="transmembrane region" description="Helical" evidence="7">
    <location>
        <begin position="321"/>
        <end position="343"/>
    </location>
</feature>
<dbReference type="EMBL" id="VOKX01000070">
    <property type="protein sequence ID" value="KAB7839621.1"/>
    <property type="molecule type" value="Genomic_DNA"/>
</dbReference>
<dbReference type="PANTHER" id="PTHR30572:SF4">
    <property type="entry name" value="ABC TRANSPORTER PERMEASE YTRF"/>
    <property type="match status" value="1"/>
</dbReference>
<name>A0A5N5W5V2_STRMB</name>
<evidence type="ECO:0000256" key="4">
    <source>
        <dbReference type="ARBA" id="ARBA00022989"/>
    </source>
</evidence>
<dbReference type="Proteomes" id="UP000327000">
    <property type="component" value="Unassembled WGS sequence"/>
</dbReference>
<keyword evidence="4 7" id="KW-1133">Transmembrane helix</keyword>